<evidence type="ECO:0000313" key="4">
    <source>
        <dbReference type="Proteomes" id="UP000243542"/>
    </source>
</evidence>
<dbReference type="AlphaFoldDB" id="A0A2A9F9M0"/>
<feature type="compositionally biased region" description="Low complexity" evidence="1">
    <location>
        <begin position="36"/>
        <end position="87"/>
    </location>
</feature>
<feature type="compositionally biased region" description="Pro residues" evidence="1">
    <location>
        <begin position="88"/>
        <end position="97"/>
    </location>
</feature>
<protein>
    <submittedName>
        <fullName evidence="3">Uncharacterized protein</fullName>
    </submittedName>
</protein>
<feature type="region of interest" description="Disordered" evidence="1">
    <location>
        <begin position="168"/>
        <end position="193"/>
    </location>
</feature>
<name>A0A2A9F9M0_9PSEU</name>
<keyword evidence="2" id="KW-0812">Transmembrane</keyword>
<keyword evidence="2" id="KW-0472">Membrane</keyword>
<reference evidence="3 4" key="1">
    <citation type="submission" date="2017-10" db="EMBL/GenBank/DDBJ databases">
        <title>Sequencing the genomes of 1000 actinobacteria strains.</title>
        <authorList>
            <person name="Klenk H.-P."/>
        </authorList>
    </citation>
    <scope>NUCLEOTIDE SEQUENCE [LARGE SCALE GENOMIC DNA]</scope>
    <source>
        <strain evidence="3 4">DSM 46092</strain>
    </source>
</reference>
<sequence length="193" mass="19000">MNDQTPEPREGTDPAPASGHEEVTGSANEQTQELHSSAVSAAEPAAAPGQGAQGQGVPTPGVQSQSAPSPGAQGEGAPSPGAQGQAASPPPPPPQPPAGQQWGVPMPPPRPGGFRRFVGNRVTQLVAVGVLGLAVGGGVVGGVMAATYHPGHPTMSQHRGDHHFRGRAPIQRQGSGGQQNGGNGNGTGTGTGI</sequence>
<evidence type="ECO:0000256" key="2">
    <source>
        <dbReference type="SAM" id="Phobius"/>
    </source>
</evidence>
<evidence type="ECO:0000256" key="1">
    <source>
        <dbReference type="SAM" id="MobiDB-lite"/>
    </source>
</evidence>
<organism evidence="3 4">
    <name type="scientific">Amycolatopsis sulphurea</name>
    <dbReference type="NCBI Taxonomy" id="76022"/>
    <lineage>
        <taxon>Bacteria</taxon>
        <taxon>Bacillati</taxon>
        <taxon>Actinomycetota</taxon>
        <taxon>Actinomycetes</taxon>
        <taxon>Pseudonocardiales</taxon>
        <taxon>Pseudonocardiaceae</taxon>
        <taxon>Amycolatopsis</taxon>
    </lineage>
</organism>
<comment type="caution">
    <text evidence="3">The sequence shown here is derived from an EMBL/GenBank/DDBJ whole genome shotgun (WGS) entry which is preliminary data.</text>
</comment>
<feature type="compositionally biased region" description="Basic and acidic residues" evidence="1">
    <location>
        <begin position="1"/>
        <end position="12"/>
    </location>
</feature>
<feature type="compositionally biased region" description="Gly residues" evidence="1">
    <location>
        <begin position="174"/>
        <end position="193"/>
    </location>
</feature>
<proteinExistence type="predicted"/>
<accession>A0A2A9F9M0</accession>
<feature type="compositionally biased region" description="Polar residues" evidence="1">
    <location>
        <begin position="25"/>
        <end position="35"/>
    </location>
</feature>
<keyword evidence="4" id="KW-1185">Reference proteome</keyword>
<dbReference type="EMBL" id="PDJK01000002">
    <property type="protein sequence ID" value="PFG48054.1"/>
    <property type="molecule type" value="Genomic_DNA"/>
</dbReference>
<dbReference type="Proteomes" id="UP000243542">
    <property type="component" value="Unassembled WGS sequence"/>
</dbReference>
<keyword evidence="2" id="KW-1133">Transmembrane helix</keyword>
<gene>
    <name evidence="3" type="ORF">ATK36_3128</name>
</gene>
<evidence type="ECO:0000313" key="3">
    <source>
        <dbReference type="EMBL" id="PFG48054.1"/>
    </source>
</evidence>
<dbReference type="RefSeq" id="WP_245914761.1">
    <property type="nucleotide sequence ID" value="NZ_JBIAKZ010000002.1"/>
</dbReference>
<feature type="transmembrane region" description="Helical" evidence="2">
    <location>
        <begin position="125"/>
        <end position="148"/>
    </location>
</feature>
<feature type="region of interest" description="Disordered" evidence="1">
    <location>
        <begin position="1"/>
        <end position="115"/>
    </location>
</feature>